<feature type="active site" description="O-(5'-phospho-DNA)-tyrosine intermediate" evidence="8 9">
    <location>
        <position position="120"/>
    </location>
</feature>
<dbReference type="SUPFAM" id="SSF56719">
    <property type="entry name" value="Type II DNA topoisomerase"/>
    <property type="match status" value="1"/>
</dbReference>
<feature type="coiled-coil region" evidence="10">
    <location>
        <begin position="419"/>
        <end position="458"/>
    </location>
</feature>
<dbReference type="FunFam" id="1.10.268.10:FF:000001">
    <property type="entry name" value="DNA gyrase subunit A"/>
    <property type="match status" value="1"/>
</dbReference>
<comment type="catalytic activity">
    <reaction evidence="1 8 9">
        <text>ATP-dependent breakage, passage and rejoining of double-stranded DNA.</text>
        <dbReference type="EC" id="5.6.2.2"/>
    </reaction>
</comment>
<evidence type="ECO:0000256" key="1">
    <source>
        <dbReference type="ARBA" id="ARBA00000185"/>
    </source>
</evidence>
<evidence type="ECO:0000256" key="3">
    <source>
        <dbReference type="ARBA" id="ARBA00022741"/>
    </source>
</evidence>
<dbReference type="NCBIfam" id="TIGR01063">
    <property type="entry name" value="gyrA"/>
    <property type="match status" value="1"/>
</dbReference>
<reference evidence="13" key="1">
    <citation type="submission" date="2019-09" db="EMBL/GenBank/DDBJ databases">
        <title>Characterisation of the sponge microbiome using genome-centric metagenomics.</title>
        <authorList>
            <person name="Engelberts J.P."/>
            <person name="Robbins S.J."/>
            <person name="De Goeij J.M."/>
            <person name="Aranda M."/>
            <person name="Bell S.C."/>
            <person name="Webster N.S."/>
        </authorList>
    </citation>
    <scope>NUCLEOTIDE SEQUENCE</scope>
    <source>
        <strain evidence="13">SB0661_bin_32</strain>
    </source>
</reference>
<dbReference type="InterPro" id="IPR002205">
    <property type="entry name" value="Topo_IIA_dom_A"/>
</dbReference>
<keyword evidence="4 8" id="KW-0067">ATP-binding</keyword>
<dbReference type="EMBL" id="VXMH01000102">
    <property type="protein sequence ID" value="MYC96973.1"/>
    <property type="molecule type" value="Genomic_DNA"/>
</dbReference>
<comment type="subunit">
    <text evidence="8">Heterotetramer, composed of two GyrA and two GyrB chains. In the heterotetramer, GyrA contains the active site tyrosine that forms a transient covalent intermediate with DNA, while GyrB binds cofactors and catalyzes ATP hydrolysis.</text>
</comment>
<dbReference type="EC" id="5.6.2.2" evidence="8"/>
<dbReference type="PANTHER" id="PTHR43493:SF5">
    <property type="entry name" value="DNA GYRASE SUBUNIT A, CHLOROPLASTIC_MITOCHONDRIAL"/>
    <property type="match status" value="1"/>
</dbReference>
<evidence type="ECO:0000256" key="8">
    <source>
        <dbReference type="HAMAP-Rule" id="MF_01897"/>
    </source>
</evidence>
<evidence type="ECO:0000259" key="12">
    <source>
        <dbReference type="PROSITE" id="PS52040"/>
    </source>
</evidence>
<dbReference type="InterPro" id="IPR013760">
    <property type="entry name" value="Topo_IIA-like_dom_sf"/>
</dbReference>
<dbReference type="GO" id="GO:0006261">
    <property type="term" value="P:DNA-templated DNA replication"/>
    <property type="evidence" value="ECO:0007669"/>
    <property type="project" value="UniProtKB-UniRule"/>
</dbReference>
<evidence type="ECO:0000256" key="10">
    <source>
        <dbReference type="SAM" id="Coils"/>
    </source>
</evidence>
<dbReference type="InterPro" id="IPR035516">
    <property type="entry name" value="Gyrase/topoIV_suA_C"/>
</dbReference>
<evidence type="ECO:0000256" key="9">
    <source>
        <dbReference type="PROSITE-ProRule" id="PRU01384"/>
    </source>
</evidence>
<keyword evidence="7 8" id="KW-0413">Isomerase</keyword>
<evidence type="ECO:0000256" key="4">
    <source>
        <dbReference type="ARBA" id="ARBA00022840"/>
    </source>
</evidence>
<comment type="subcellular location">
    <subcellularLocation>
        <location evidence="8">Cytoplasm</location>
    </subcellularLocation>
</comment>
<dbReference type="Pfam" id="PF00521">
    <property type="entry name" value="DNA_topoisoIV"/>
    <property type="match status" value="1"/>
</dbReference>
<comment type="caution">
    <text evidence="13">The sequence shown here is derived from an EMBL/GenBank/DDBJ whole genome shotgun (WGS) entry which is preliminary data.</text>
</comment>
<feature type="region of interest" description="Disordered" evidence="11">
    <location>
        <begin position="821"/>
        <end position="842"/>
    </location>
</feature>
<dbReference type="GO" id="GO:0009330">
    <property type="term" value="C:DNA topoisomerase type II (double strand cut, ATP-hydrolyzing) complex"/>
    <property type="evidence" value="ECO:0007669"/>
    <property type="project" value="TreeGrafter"/>
</dbReference>
<evidence type="ECO:0000256" key="6">
    <source>
        <dbReference type="ARBA" id="ARBA00023125"/>
    </source>
</evidence>
<dbReference type="InterPro" id="IPR006691">
    <property type="entry name" value="GyrA/parC_rep"/>
</dbReference>
<dbReference type="CDD" id="cd00187">
    <property type="entry name" value="TOP4c"/>
    <property type="match status" value="1"/>
</dbReference>
<dbReference type="GO" id="GO:0003677">
    <property type="term" value="F:DNA binding"/>
    <property type="evidence" value="ECO:0007669"/>
    <property type="project" value="UniProtKB-UniRule"/>
</dbReference>
<dbReference type="Gene3D" id="2.120.10.90">
    <property type="entry name" value="DNA gyrase/topoisomerase IV, subunit A, C-terminal"/>
    <property type="match status" value="1"/>
</dbReference>
<keyword evidence="3 8" id="KW-0547">Nucleotide-binding</keyword>
<keyword evidence="10" id="KW-0175">Coiled coil</keyword>
<evidence type="ECO:0000256" key="7">
    <source>
        <dbReference type="ARBA" id="ARBA00023235"/>
    </source>
</evidence>
<dbReference type="SMART" id="SM00434">
    <property type="entry name" value="TOP4c"/>
    <property type="match status" value="1"/>
</dbReference>
<keyword evidence="5 8" id="KW-0799">Topoisomerase</keyword>
<proteinExistence type="inferred from homology"/>
<dbReference type="NCBIfam" id="NF004044">
    <property type="entry name" value="PRK05561.1"/>
    <property type="match status" value="1"/>
</dbReference>
<name>A0A6B1DC16_9CHLR</name>
<dbReference type="GO" id="GO:0005694">
    <property type="term" value="C:chromosome"/>
    <property type="evidence" value="ECO:0007669"/>
    <property type="project" value="InterPro"/>
</dbReference>
<comment type="function">
    <text evidence="8">A type II topoisomerase that negatively supercoils closed circular double-stranded (ds) DNA in an ATP-dependent manner to modulate DNA topology and maintain chromosomes in an underwound state. Negative supercoiling favors strand separation, and DNA replication, transcription, recombination and repair, all of which involve strand separation. Also able to catalyze the interconversion of other topological isomers of dsDNA rings, including catenanes and knotted rings. Type II topoisomerases break and join 2 DNA strands simultaneously in an ATP-dependent manner.</text>
</comment>
<dbReference type="HAMAP" id="MF_01897">
    <property type="entry name" value="GyrA"/>
    <property type="match status" value="1"/>
</dbReference>
<accession>A0A6B1DC16</accession>
<comment type="miscellaneous">
    <text evidence="8">Few gyrases are as efficient as E.coli at forming negative supercoils. Not all organisms have 2 type II topoisomerases; in organisms with a single type II topoisomerase this enzyme also has to decatenate newly replicated chromosomes.</text>
</comment>
<dbReference type="Gene3D" id="1.10.268.10">
    <property type="entry name" value="Topoisomerase, domain 3"/>
    <property type="match status" value="1"/>
</dbReference>
<dbReference type="PROSITE" id="PS52040">
    <property type="entry name" value="TOPO_IIA"/>
    <property type="match status" value="1"/>
</dbReference>
<dbReference type="GO" id="GO:0006265">
    <property type="term" value="P:DNA topological change"/>
    <property type="evidence" value="ECO:0007669"/>
    <property type="project" value="UniProtKB-UniRule"/>
</dbReference>
<sequence>MFAQSVEGVSIEDEMRTAFLDYAVSVIVARALPDARDGLKPVHRRILYAMHDMGLRANSSYKKSARIVGEVLGKYHPHNDQAVYDALARMAQEFSLRYPLVDGQGNFGSVDGDSPAAMRYTEARLAQLTEMLLQDIEMDTVDWGPNFDDSLEEPLVLPGKLPNMLVNGSSGIAVGMATNIPPHNLREICDAVAFVIDNWERREQIGLEELMELVKGPDFPTGGEVLGTEGIRHAFATGRGRVLVRARTEIEETDSGRFRIIVTEIPYQVNKTTLIERIAELARSGRLDSISDLRDESDRRGMRIVIELKRGASPKKEQNRLFKFTPLQSTFSVNALSLLNGRPVTLGLRRALLIYIDHRFEVITRRTEFDLTKQRERAHVLEGLRIALQFLDEVIETIRNAASAEEARTHLVERFSLSLVQAQAILDLQLRRLAALERQRIEDEYREVMERIAYLEDLLANPPKIRGLIRDDIAEMKEKYGDERRTGIIHHASGDFSDEDLVPQENVLISFSANSYIKRMEADSFRAQGRGGRGVIGMTTRGEDEVMDLRFARTLDHILFFTNKGRVYSSRVYELPEGSRTSKGAHIANILTLQPDEQVTTMLTLGDFEQASYITLLTRKSRIKRVKVSAFSNVRPSGVIAMNLDQEDSLEWAQLTNGDQEFIIVTRGGKALRMREDQVRAMGRTAAGVWAMRLLGDDLVTGFDVVRPGADLFVLHELGCGKRVPLEEYATKSRYIQGVWTTDHTKIGELGPIIAARVVSEEDQITAITGNGIVLRTAVSGISHKGRPAMGVRIVNLDEGDTVAALAVLRHEDLIRKVEGTEADGDGTTEAAAGIPPVAVAD</sequence>
<dbReference type="PANTHER" id="PTHR43493">
    <property type="entry name" value="DNA GYRASE/TOPOISOMERASE SUBUNIT A"/>
    <property type="match status" value="1"/>
</dbReference>
<gene>
    <name evidence="8 13" type="primary">gyrA</name>
    <name evidence="13" type="ORF">F4X14_18605</name>
</gene>
<evidence type="ECO:0000313" key="13">
    <source>
        <dbReference type="EMBL" id="MYC96973.1"/>
    </source>
</evidence>
<keyword evidence="6 8" id="KW-0238">DNA-binding</keyword>
<organism evidence="13">
    <name type="scientific">Caldilineaceae bacterium SB0661_bin_32</name>
    <dbReference type="NCBI Taxonomy" id="2605255"/>
    <lineage>
        <taxon>Bacteria</taxon>
        <taxon>Bacillati</taxon>
        <taxon>Chloroflexota</taxon>
        <taxon>Caldilineae</taxon>
        <taxon>Caldilineales</taxon>
        <taxon>Caldilineaceae</taxon>
    </lineage>
</organism>
<evidence type="ECO:0000256" key="5">
    <source>
        <dbReference type="ARBA" id="ARBA00023029"/>
    </source>
</evidence>
<dbReference type="GO" id="GO:0034335">
    <property type="term" value="F:DNA negative supercoiling activity"/>
    <property type="evidence" value="ECO:0007669"/>
    <property type="project" value="UniProtKB-ARBA"/>
</dbReference>
<dbReference type="InterPro" id="IPR013758">
    <property type="entry name" value="Topo_IIA_A/C_ab"/>
</dbReference>
<dbReference type="InterPro" id="IPR005743">
    <property type="entry name" value="GyrA"/>
</dbReference>
<comment type="similarity">
    <text evidence="2 8">Belongs to the type II topoisomerase GyrA/ParC subunit family.</text>
</comment>
<dbReference type="Pfam" id="PF03989">
    <property type="entry name" value="DNA_gyraseA_C"/>
    <property type="match status" value="5"/>
</dbReference>
<feature type="short sequence motif" description="GyrA-box" evidence="8">
    <location>
        <begin position="528"/>
        <end position="534"/>
    </location>
</feature>
<protein>
    <recommendedName>
        <fullName evidence="8">DNA gyrase subunit A</fullName>
        <ecNumber evidence="8">5.6.2.2</ecNumber>
    </recommendedName>
</protein>
<evidence type="ECO:0000256" key="11">
    <source>
        <dbReference type="SAM" id="MobiDB-lite"/>
    </source>
</evidence>
<dbReference type="Gene3D" id="3.90.199.10">
    <property type="entry name" value="Topoisomerase II, domain 5"/>
    <property type="match status" value="1"/>
</dbReference>
<dbReference type="InterPro" id="IPR013757">
    <property type="entry name" value="Topo_IIA_A_a_sf"/>
</dbReference>
<evidence type="ECO:0000256" key="2">
    <source>
        <dbReference type="ARBA" id="ARBA00008263"/>
    </source>
</evidence>
<dbReference type="FunFam" id="3.90.199.10:FF:000001">
    <property type="entry name" value="DNA gyrase subunit A"/>
    <property type="match status" value="1"/>
</dbReference>
<dbReference type="GO" id="GO:0005524">
    <property type="term" value="F:ATP binding"/>
    <property type="evidence" value="ECO:0007669"/>
    <property type="project" value="UniProtKB-UniRule"/>
</dbReference>
<dbReference type="AlphaFoldDB" id="A0A6B1DC16"/>
<keyword evidence="8" id="KW-0963">Cytoplasm</keyword>
<dbReference type="FunFam" id="3.30.1360.40:FF:000002">
    <property type="entry name" value="DNA gyrase subunit A"/>
    <property type="match status" value="1"/>
</dbReference>
<dbReference type="Gene3D" id="3.30.1360.40">
    <property type="match status" value="1"/>
</dbReference>
<dbReference type="SUPFAM" id="SSF101904">
    <property type="entry name" value="GyrA/ParC C-terminal domain-like"/>
    <property type="match status" value="1"/>
</dbReference>
<dbReference type="InterPro" id="IPR050220">
    <property type="entry name" value="Type_II_DNA_Topoisomerases"/>
</dbReference>
<dbReference type="GO" id="GO:0005737">
    <property type="term" value="C:cytoplasm"/>
    <property type="evidence" value="ECO:0007669"/>
    <property type="project" value="UniProtKB-SubCell"/>
</dbReference>
<dbReference type="NCBIfam" id="NF004043">
    <property type="entry name" value="PRK05560.1"/>
    <property type="match status" value="1"/>
</dbReference>
<feature type="domain" description="Topo IIA-type catalytic" evidence="12">
    <location>
        <begin position="32"/>
        <end position="501"/>
    </location>
</feature>